<keyword evidence="1 2" id="KW-0238">DNA-binding</keyword>
<dbReference type="CDD" id="cd04496">
    <property type="entry name" value="SSB_OBF"/>
    <property type="match status" value="1"/>
</dbReference>
<evidence type="ECO:0000313" key="5">
    <source>
        <dbReference type="EMBL" id="OGY89415.1"/>
    </source>
</evidence>
<accession>A0A1G2BK10</accession>
<evidence type="ECO:0000313" key="6">
    <source>
        <dbReference type="Proteomes" id="UP000177817"/>
    </source>
</evidence>
<dbReference type="PANTHER" id="PTHR10302">
    <property type="entry name" value="SINGLE-STRANDED DNA-BINDING PROTEIN"/>
    <property type="match status" value="1"/>
</dbReference>
<organism evidence="5 6">
    <name type="scientific">Candidatus Komeilibacteria bacterium RIFCSPHIGHO2_01_FULL_52_14</name>
    <dbReference type="NCBI Taxonomy" id="1798549"/>
    <lineage>
        <taxon>Bacteria</taxon>
        <taxon>Candidatus Komeiliibacteriota</taxon>
    </lineage>
</organism>
<feature type="region of interest" description="Disordered" evidence="4">
    <location>
        <begin position="116"/>
        <end position="136"/>
    </location>
</feature>
<evidence type="ECO:0000256" key="4">
    <source>
        <dbReference type="SAM" id="MobiDB-lite"/>
    </source>
</evidence>
<dbReference type="InterPro" id="IPR000424">
    <property type="entry name" value="Primosome_PriB/ssb"/>
</dbReference>
<dbReference type="Pfam" id="PF00436">
    <property type="entry name" value="SSB"/>
    <property type="match status" value="1"/>
</dbReference>
<sequence>MDINKVTLIGRLVRNPEARTVPSGQHLTTCTVATNYVWRDLRTKEKKDKSEFHKIVAWGKLADIMQQYLVKGSRVYIEGRLTYRDWQDAKGQKRTNTDVIADELIILSPSAKARAAQQALPAAEEPSEKELVTEEA</sequence>
<dbReference type="InterPro" id="IPR011344">
    <property type="entry name" value="ssDNA-bd"/>
</dbReference>
<dbReference type="GO" id="GO:0003697">
    <property type="term" value="F:single-stranded DNA binding"/>
    <property type="evidence" value="ECO:0007669"/>
    <property type="project" value="UniProtKB-UniRule"/>
</dbReference>
<dbReference type="GO" id="GO:0009295">
    <property type="term" value="C:nucleoid"/>
    <property type="evidence" value="ECO:0007669"/>
    <property type="project" value="TreeGrafter"/>
</dbReference>
<reference evidence="5 6" key="1">
    <citation type="journal article" date="2016" name="Nat. Commun.">
        <title>Thousands of microbial genomes shed light on interconnected biogeochemical processes in an aquifer system.</title>
        <authorList>
            <person name="Anantharaman K."/>
            <person name="Brown C.T."/>
            <person name="Hug L.A."/>
            <person name="Sharon I."/>
            <person name="Castelle C.J."/>
            <person name="Probst A.J."/>
            <person name="Thomas B.C."/>
            <person name="Singh A."/>
            <person name="Wilkins M.J."/>
            <person name="Karaoz U."/>
            <person name="Brodie E.L."/>
            <person name="Williams K.H."/>
            <person name="Hubbard S.S."/>
            <person name="Banfield J.F."/>
        </authorList>
    </citation>
    <scope>NUCLEOTIDE SEQUENCE [LARGE SCALE GENOMIC DNA]</scope>
</reference>
<evidence type="ECO:0000256" key="1">
    <source>
        <dbReference type="ARBA" id="ARBA00023125"/>
    </source>
</evidence>
<feature type="compositionally biased region" description="Basic and acidic residues" evidence="4">
    <location>
        <begin position="126"/>
        <end position="136"/>
    </location>
</feature>
<dbReference type="NCBIfam" id="TIGR00621">
    <property type="entry name" value="ssb"/>
    <property type="match status" value="1"/>
</dbReference>
<proteinExistence type="inferred from homology"/>
<dbReference type="Gene3D" id="2.40.50.140">
    <property type="entry name" value="Nucleic acid-binding proteins"/>
    <property type="match status" value="1"/>
</dbReference>
<dbReference type="SUPFAM" id="SSF50249">
    <property type="entry name" value="Nucleic acid-binding proteins"/>
    <property type="match status" value="1"/>
</dbReference>
<comment type="caution">
    <text evidence="2">Lacks conserved residue(s) required for the propagation of feature annotation.</text>
</comment>
<evidence type="ECO:0000256" key="2">
    <source>
        <dbReference type="HAMAP-Rule" id="MF_00984"/>
    </source>
</evidence>
<dbReference type="HAMAP" id="MF_00984">
    <property type="entry name" value="SSB"/>
    <property type="match status" value="1"/>
</dbReference>
<comment type="caution">
    <text evidence="5">The sequence shown here is derived from an EMBL/GenBank/DDBJ whole genome shotgun (WGS) entry which is preliminary data.</text>
</comment>
<dbReference type="InterPro" id="IPR012340">
    <property type="entry name" value="NA-bd_OB-fold"/>
</dbReference>
<dbReference type="PROSITE" id="PS50935">
    <property type="entry name" value="SSB"/>
    <property type="match status" value="1"/>
</dbReference>
<dbReference type="Proteomes" id="UP000177817">
    <property type="component" value="Unassembled WGS sequence"/>
</dbReference>
<comment type="subunit">
    <text evidence="2">Homotetramer.</text>
</comment>
<name>A0A1G2BK10_9BACT</name>
<gene>
    <name evidence="5" type="ORF">A2677_00860</name>
</gene>
<evidence type="ECO:0000256" key="3">
    <source>
        <dbReference type="PIRNR" id="PIRNR002070"/>
    </source>
</evidence>
<dbReference type="PANTHER" id="PTHR10302:SF0">
    <property type="entry name" value="SINGLE-STRANDED DNA-BINDING PROTEIN, MITOCHONDRIAL"/>
    <property type="match status" value="1"/>
</dbReference>
<dbReference type="PIRSF" id="PIRSF002070">
    <property type="entry name" value="SSB"/>
    <property type="match status" value="1"/>
</dbReference>
<dbReference type="GO" id="GO:0006260">
    <property type="term" value="P:DNA replication"/>
    <property type="evidence" value="ECO:0007669"/>
    <property type="project" value="InterPro"/>
</dbReference>
<dbReference type="EMBL" id="MHKK01000035">
    <property type="protein sequence ID" value="OGY89415.1"/>
    <property type="molecule type" value="Genomic_DNA"/>
</dbReference>
<dbReference type="AlphaFoldDB" id="A0A1G2BK10"/>
<protein>
    <recommendedName>
        <fullName evidence="2 3">Single-stranded DNA-binding protein</fullName>
        <shortName evidence="2">SSB</shortName>
    </recommendedName>
</protein>